<accession>A0A1B8B9S5</accession>
<dbReference type="Proteomes" id="UP000091967">
    <property type="component" value="Unassembled WGS sequence"/>
</dbReference>
<gene>
    <name evidence="1" type="ORF">FPOA_03418</name>
</gene>
<reference evidence="1 2" key="1">
    <citation type="submission" date="2016-06" db="EMBL/GenBank/DDBJ databases">
        <title>Living apart together: crosstalk between the core and supernumerary genomes in a fungal plant pathogen.</title>
        <authorList>
            <person name="Vanheule A."/>
            <person name="Audenaert K."/>
            <person name="Warris S."/>
            <person name="Van De Geest H."/>
            <person name="Schijlen E."/>
            <person name="Hofte M."/>
            <person name="De Saeger S."/>
            <person name="Haesaert G."/>
            <person name="Waalwijk C."/>
            <person name="Van Der Lee T."/>
        </authorList>
    </citation>
    <scope>NUCLEOTIDE SEQUENCE [LARGE SCALE GENOMIC DNA]</scope>
    <source>
        <strain evidence="1 2">2516</strain>
    </source>
</reference>
<dbReference type="OMA" id="DACANRD"/>
<dbReference type="EMBL" id="LYXU01000001">
    <property type="protein sequence ID" value="OBS29481.1"/>
    <property type="molecule type" value="Genomic_DNA"/>
</dbReference>
<sequence>MPIPSEVRQRLIDSVDAFCARDRPGDTLLVAALENALASQPLYAEPYISDLQTTLPIRLACASNIEEKIRIAYSGYKLTAIHAAIILSVPLDELTKGSLNDTVQLPGILKLCLDGMTSLVKHFLISQKSSLADARQNNEKDACANRDNHACIFMHTGKGEVAHIVPFTWNENADKFETTRTAVSWSALLFPESVVTQLLDICATDVGCSDKRWNMVYLNRQLHFWWSRGYLGLKFHGWVKASDNDTSENPEVIVKVQFHWLDRRTRNASDEIPITGDASSMRAMAERQMAFEQDGSPSHQRGEEGGIISAFRVDMCTPIVSGHIAEVKMPEQDAQKFKALLELRWSIIRIAAMSGAAENPELLPEPESSSDW</sequence>
<evidence type="ECO:0000313" key="1">
    <source>
        <dbReference type="EMBL" id="OBS29481.1"/>
    </source>
</evidence>
<evidence type="ECO:0000313" key="2">
    <source>
        <dbReference type="Proteomes" id="UP000091967"/>
    </source>
</evidence>
<dbReference type="AlphaFoldDB" id="A0A1B8B9S5"/>
<keyword evidence="2" id="KW-1185">Reference proteome</keyword>
<evidence type="ECO:0008006" key="3">
    <source>
        <dbReference type="Google" id="ProtNLM"/>
    </source>
</evidence>
<comment type="caution">
    <text evidence="1">The sequence shown here is derived from an EMBL/GenBank/DDBJ whole genome shotgun (WGS) entry which is preliminary data.</text>
</comment>
<protein>
    <recommendedName>
        <fullName evidence="3">HNH nuclease domain-containing protein</fullName>
    </recommendedName>
</protein>
<organism evidence="1 2">
    <name type="scientific">Fusarium poae</name>
    <dbReference type="NCBI Taxonomy" id="36050"/>
    <lineage>
        <taxon>Eukaryota</taxon>
        <taxon>Fungi</taxon>
        <taxon>Dikarya</taxon>
        <taxon>Ascomycota</taxon>
        <taxon>Pezizomycotina</taxon>
        <taxon>Sordariomycetes</taxon>
        <taxon>Hypocreomycetidae</taxon>
        <taxon>Hypocreales</taxon>
        <taxon>Nectriaceae</taxon>
        <taxon>Fusarium</taxon>
    </lineage>
</organism>
<proteinExistence type="predicted"/>
<name>A0A1B8B9S5_FUSPO</name>